<dbReference type="Proteomes" id="UP001501509">
    <property type="component" value="Unassembled WGS sequence"/>
</dbReference>
<dbReference type="EMBL" id="BAAATD010000009">
    <property type="protein sequence ID" value="GAA2618699.1"/>
    <property type="molecule type" value="Genomic_DNA"/>
</dbReference>
<protein>
    <submittedName>
        <fullName evidence="2">Uncharacterized protein</fullName>
    </submittedName>
</protein>
<reference evidence="3" key="1">
    <citation type="journal article" date="2019" name="Int. J. Syst. Evol. Microbiol.">
        <title>The Global Catalogue of Microorganisms (GCM) 10K type strain sequencing project: providing services to taxonomists for standard genome sequencing and annotation.</title>
        <authorList>
            <consortium name="The Broad Institute Genomics Platform"/>
            <consortium name="The Broad Institute Genome Sequencing Center for Infectious Disease"/>
            <person name="Wu L."/>
            <person name="Ma J."/>
        </authorList>
    </citation>
    <scope>NUCLEOTIDE SEQUENCE [LARGE SCALE GENOMIC DNA]</scope>
    <source>
        <strain evidence="3">JCM 6833</strain>
    </source>
</reference>
<name>A0ABP6CK41_9ACTN</name>
<evidence type="ECO:0000256" key="1">
    <source>
        <dbReference type="SAM" id="MobiDB-lite"/>
    </source>
</evidence>
<evidence type="ECO:0000313" key="2">
    <source>
        <dbReference type="EMBL" id="GAA2618699.1"/>
    </source>
</evidence>
<sequence length="167" mass="17917">MQTYQTQTVEARTFGGAACWYVTYQRTDGSSIAHVFPADTLEWRAAEYGIDPTDVDTLLDIVLHEPFLADPAPDAITLYNAPTIDDARAAHLARIDAVKTEVQIVTAPAARGLRTADPFAVIRAEPLSLDAVAEKAHTVEELRADLLGQPPPQPPADNTAAAPTLAT</sequence>
<dbReference type="RefSeq" id="WP_344546089.1">
    <property type="nucleotide sequence ID" value="NZ_BAAATD010000009.1"/>
</dbReference>
<feature type="region of interest" description="Disordered" evidence="1">
    <location>
        <begin position="146"/>
        <end position="167"/>
    </location>
</feature>
<organism evidence="2 3">
    <name type="scientific">Actinomadura fulvescens</name>
    <dbReference type="NCBI Taxonomy" id="46160"/>
    <lineage>
        <taxon>Bacteria</taxon>
        <taxon>Bacillati</taxon>
        <taxon>Actinomycetota</taxon>
        <taxon>Actinomycetes</taxon>
        <taxon>Streptosporangiales</taxon>
        <taxon>Thermomonosporaceae</taxon>
        <taxon>Actinomadura</taxon>
    </lineage>
</organism>
<evidence type="ECO:0000313" key="3">
    <source>
        <dbReference type="Proteomes" id="UP001501509"/>
    </source>
</evidence>
<proteinExistence type="predicted"/>
<gene>
    <name evidence="2" type="ORF">GCM10010411_62750</name>
</gene>
<keyword evidence="3" id="KW-1185">Reference proteome</keyword>
<accession>A0ABP6CK41</accession>
<comment type="caution">
    <text evidence="2">The sequence shown here is derived from an EMBL/GenBank/DDBJ whole genome shotgun (WGS) entry which is preliminary data.</text>
</comment>